<protein>
    <recommendedName>
        <fullName evidence="5">Alpha-1,2-fucosyltransferase</fullName>
    </recommendedName>
</protein>
<dbReference type="PANTHER" id="PTHR11927:SF9">
    <property type="entry name" value="L-FUCOSYLTRANSFERASE"/>
    <property type="match status" value="1"/>
</dbReference>
<gene>
    <name evidence="3" type="ORF">FHS57_002173</name>
</gene>
<name>A0A7W6EQ60_9BACT</name>
<dbReference type="GO" id="GO:0005975">
    <property type="term" value="P:carbohydrate metabolic process"/>
    <property type="evidence" value="ECO:0007669"/>
    <property type="project" value="InterPro"/>
</dbReference>
<keyword evidence="4" id="KW-1185">Reference proteome</keyword>
<evidence type="ECO:0008006" key="5">
    <source>
        <dbReference type="Google" id="ProtNLM"/>
    </source>
</evidence>
<dbReference type="GO" id="GO:0008107">
    <property type="term" value="F:galactoside 2-alpha-L-fucosyltransferase activity"/>
    <property type="evidence" value="ECO:0007669"/>
    <property type="project" value="InterPro"/>
</dbReference>
<evidence type="ECO:0000256" key="1">
    <source>
        <dbReference type="ARBA" id="ARBA00022676"/>
    </source>
</evidence>
<evidence type="ECO:0000256" key="2">
    <source>
        <dbReference type="ARBA" id="ARBA00022679"/>
    </source>
</evidence>
<proteinExistence type="predicted"/>
<keyword evidence="2" id="KW-0808">Transferase</keyword>
<dbReference type="PANTHER" id="PTHR11927">
    <property type="entry name" value="GALACTOSIDE 2-L-FUCOSYLTRANSFERASE"/>
    <property type="match status" value="1"/>
</dbReference>
<reference evidence="3 4" key="1">
    <citation type="submission" date="2020-08" db="EMBL/GenBank/DDBJ databases">
        <title>Genomic Encyclopedia of Type Strains, Phase IV (KMG-IV): sequencing the most valuable type-strain genomes for metagenomic binning, comparative biology and taxonomic classification.</title>
        <authorList>
            <person name="Goeker M."/>
        </authorList>
    </citation>
    <scope>NUCLEOTIDE SEQUENCE [LARGE SCALE GENOMIC DNA]</scope>
    <source>
        <strain evidence="3 4">DSM 17976</strain>
    </source>
</reference>
<dbReference type="EMBL" id="JACIBY010000004">
    <property type="protein sequence ID" value="MBB3838168.1"/>
    <property type="molecule type" value="Genomic_DNA"/>
</dbReference>
<keyword evidence="1" id="KW-0328">Glycosyltransferase</keyword>
<dbReference type="AlphaFoldDB" id="A0A7W6EQ60"/>
<evidence type="ECO:0000313" key="3">
    <source>
        <dbReference type="EMBL" id="MBB3838168.1"/>
    </source>
</evidence>
<dbReference type="RefSeq" id="WP_183973362.1">
    <property type="nucleotide sequence ID" value="NZ_JACIBY010000004.1"/>
</dbReference>
<organism evidence="3 4">
    <name type="scientific">Runella defluvii</name>
    <dbReference type="NCBI Taxonomy" id="370973"/>
    <lineage>
        <taxon>Bacteria</taxon>
        <taxon>Pseudomonadati</taxon>
        <taxon>Bacteroidota</taxon>
        <taxon>Cytophagia</taxon>
        <taxon>Cytophagales</taxon>
        <taxon>Spirosomataceae</taxon>
        <taxon>Runella</taxon>
    </lineage>
</organism>
<evidence type="ECO:0000313" key="4">
    <source>
        <dbReference type="Proteomes" id="UP000541352"/>
    </source>
</evidence>
<dbReference type="Pfam" id="PF01531">
    <property type="entry name" value="Glyco_transf_11"/>
    <property type="match status" value="1"/>
</dbReference>
<sequence>MIIVKLSGGLGNQLFQYALGRHLAFLNQTELKLDLSQLQASRFWTSRMYALDAFSINASVATNREISELVGASFSMLGRLGAISPFYQREPHFHFSPLMLRLRGDLYFDGYWQSERYFKPIASLVKQELKLQTPVLPRFQMWQNLIQTSEAVSVHVRRGDYTLRSMANRFLRPCGLDYYQKAASVLLPQIQQPTFFVFSDDPVWAKTHLHFPVPTHFVEGNSAAEDLVLISQCQHHIIANSTFSWWGAWLAAFPDKKIIAPQQWFATERFNTKDLLPDDWERV</sequence>
<dbReference type="CDD" id="cd11301">
    <property type="entry name" value="Fut1_Fut2_like"/>
    <property type="match status" value="1"/>
</dbReference>
<dbReference type="Proteomes" id="UP000541352">
    <property type="component" value="Unassembled WGS sequence"/>
</dbReference>
<dbReference type="InterPro" id="IPR002516">
    <property type="entry name" value="Glyco_trans_11"/>
</dbReference>
<dbReference type="GO" id="GO:0016020">
    <property type="term" value="C:membrane"/>
    <property type="evidence" value="ECO:0007669"/>
    <property type="project" value="InterPro"/>
</dbReference>
<accession>A0A7W6EQ60</accession>
<comment type="caution">
    <text evidence="3">The sequence shown here is derived from an EMBL/GenBank/DDBJ whole genome shotgun (WGS) entry which is preliminary data.</text>
</comment>